<dbReference type="Proteomes" id="UP001604043">
    <property type="component" value="Unassembled WGS sequence"/>
</dbReference>
<dbReference type="RefSeq" id="WP_029557322.1">
    <property type="nucleotide sequence ID" value="NZ_JBAFUR010000003.1"/>
</dbReference>
<accession>A0ABW6ZGP5</accession>
<dbReference type="InterPro" id="IPR029045">
    <property type="entry name" value="ClpP/crotonase-like_dom_sf"/>
</dbReference>
<dbReference type="Gene3D" id="3.30.300.220">
    <property type="match status" value="1"/>
</dbReference>
<evidence type="ECO:0000313" key="2">
    <source>
        <dbReference type="Proteomes" id="UP001604043"/>
    </source>
</evidence>
<organism evidence="1 2">
    <name type="scientific">Xanthobacter aminoxidans</name>
    <dbReference type="NCBI Taxonomy" id="186280"/>
    <lineage>
        <taxon>Bacteria</taxon>
        <taxon>Pseudomonadati</taxon>
        <taxon>Pseudomonadota</taxon>
        <taxon>Alphaproteobacteria</taxon>
        <taxon>Hyphomicrobiales</taxon>
        <taxon>Xanthobacteraceae</taxon>
        <taxon>Xanthobacter</taxon>
    </lineage>
</organism>
<sequence>MKDESGEGTIRTERRGALMLIGIDRRRKLNGFSGRMVTALADAYQVMEDEPDVRVGVLQAFSPHFTAGSSLTWSGPFR</sequence>
<comment type="caution">
    <text evidence="1">The sequence shown here is derived from an EMBL/GenBank/DDBJ whole genome shotgun (WGS) entry which is preliminary data.</text>
</comment>
<evidence type="ECO:0000313" key="1">
    <source>
        <dbReference type="EMBL" id="MFG1252954.1"/>
    </source>
</evidence>
<keyword evidence="2" id="KW-1185">Reference proteome</keyword>
<protein>
    <submittedName>
        <fullName evidence="1">Uncharacterized protein</fullName>
    </submittedName>
</protein>
<reference evidence="1 2" key="1">
    <citation type="submission" date="2024-02" db="EMBL/GenBank/DDBJ databases">
        <title>Expansion and revision of Xanthobacter and proposal of Roseixanthobacter gen. nov.</title>
        <authorList>
            <person name="Soltysiak M.P.M."/>
            <person name="Jalihal A."/>
            <person name="Ory A."/>
            <person name="Chrisophersen C."/>
            <person name="Lee A.D."/>
            <person name="Boulton J."/>
            <person name="Springer M."/>
        </authorList>
    </citation>
    <scope>NUCLEOTIDE SEQUENCE [LARGE SCALE GENOMIC DNA]</scope>
    <source>
        <strain evidence="1 2">CB5</strain>
    </source>
</reference>
<dbReference type="SUPFAM" id="SSF52096">
    <property type="entry name" value="ClpP/crotonase"/>
    <property type="match status" value="1"/>
</dbReference>
<name>A0ABW6ZGP5_9HYPH</name>
<proteinExistence type="predicted"/>
<dbReference type="EMBL" id="JBAFUR010000003">
    <property type="protein sequence ID" value="MFG1252954.1"/>
    <property type="molecule type" value="Genomic_DNA"/>
</dbReference>
<gene>
    <name evidence="1" type="ORF">V5F30_12145</name>
</gene>